<dbReference type="KEGG" id="bprl:CL2_12650"/>
<reference evidence="1 2" key="2">
    <citation type="submission" date="2010-03" db="EMBL/GenBank/DDBJ databases">
        <authorList>
            <person name="Pajon A."/>
        </authorList>
    </citation>
    <scope>NUCLEOTIDE SEQUENCE [LARGE SCALE GENOMIC DNA]</scope>
    <source>
        <strain evidence="1 2">SSC/2</strain>
    </source>
</reference>
<accession>D4N040</accession>
<sequence>MSEDIRRCKFCGRIIIDKNNITGLCPKHQKCLNDSAAVVGIGVVAWILKKIGPKILKRSVKLIKR</sequence>
<gene>
    <name evidence="1" type="ORF">CL2_12650</name>
</gene>
<dbReference type="RefSeq" id="WP_008391257.1">
    <property type="nucleotide sequence ID" value="NC_021016.1"/>
</dbReference>
<evidence type="ECO:0000313" key="1">
    <source>
        <dbReference type="EMBL" id="CBL38235.1"/>
    </source>
</evidence>
<evidence type="ECO:0000313" key="2">
    <source>
        <dbReference type="Proteomes" id="UP000008960"/>
    </source>
</evidence>
<protein>
    <submittedName>
        <fullName evidence="1">Uncharacterized protein</fullName>
    </submittedName>
</protein>
<organism evidence="1 2">
    <name type="scientific">Anaerostipes hadrus</name>
    <dbReference type="NCBI Taxonomy" id="649756"/>
    <lineage>
        <taxon>Bacteria</taxon>
        <taxon>Bacillati</taxon>
        <taxon>Bacillota</taxon>
        <taxon>Clostridia</taxon>
        <taxon>Lachnospirales</taxon>
        <taxon>Lachnospiraceae</taxon>
        <taxon>Anaerostipes</taxon>
    </lineage>
</organism>
<dbReference type="Proteomes" id="UP000008960">
    <property type="component" value="Chromosome"/>
</dbReference>
<dbReference type="AlphaFoldDB" id="D4N040"/>
<reference evidence="1 2" key="1">
    <citation type="submission" date="2010-03" db="EMBL/GenBank/DDBJ databases">
        <title>The genome sequence of Clostridiales sp. SSC/2.</title>
        <authorList>
            <consortium name="metaHIT consortium -- http://www.metahit.eu/"/>
            <person name="Pajon A."/>
            <person name="Turner K."/>
            <person name="Parkhill J."/>
            <person name="Duncan S."/>
            <person name="Flint H."/>
        </authorList>
    </citation>
    <scope>NUCLEOTIDE SEQUENCE [LARGE SCALE GENOMIC DNA]</scope>
    <source>
        <strain evidence="1 2">SSC/2</strain>
    </source>
</reference>
<proteinExistence type="predicted"/>
<dbReference type="EMBL" id="FP929061">
    <property type="protein sequence ID" value="CBL38235.1"/>
    <property type="molecule type" value="Genomic_DNA"/>
</dbReference>
<name>D4N040_ANAHA</name>